<evidence type="ECO:0000313" key="1">
    <source>
        <dbReference type="EMBL" id="GFY66940.1"/>
    </source>
</evidence>
<proteinExistence type="predicted"/>
<gene>
    <name evidence="1" type="primary">NCL1_31766</name>
    <name evidence="1" type="ORF">TNIN_13111</name>
</gene>
<protein>
    <recommendedName>
        <fullName evidence="3">Integrase catalytic domain-containing protein</fullName>
    </recommendedName>
</protein>
<dbReference type="EMBL" id="BMAV01016300">
    <property type="protein sequence ID" value="GFY66940.1"/>
    <property type="molecule type" value="Genomic_DNA"/>
</dbReference>
<keyword evidence="2" id="KW-1185">Reference proteome</keyword>
<evidence type="ECO:0008006" key="3">
    <source>
        <dbReference type="Google" id="ProtNLM"/>
    </source>
</evidence>
<organism evidence="1 2">
    <name type="scientific">Trichonephila inaurata madagascariensis</name>
    <dbReference type="NCBI Taxonomy" id="2747483"/>
    <lineage>
        <taxon>Eukaryota</taxon>
        <taxon>Metazoa</taxon>
        <taxon>Ecdysozoa</taxon>
        <taxon>Arthropoda</taxon>
        <taxon>Chelicerata</taxon>
        <taxon>Arachnida</taxon>
        <taxon>Araneae</taxon>
        <taxon>Araneomorphae</taxon>
        <taxon>Entelegynae</taxon>
        <taxon>Araneoidea</taxon>
        <taxon>Nephilidae</taxon>
        <taxon>Trichonephila</taxon>
        <taxon>Trichonephila inaurata</taxon>
    </lineage>
</organism>
<dbReference type="GO" id="GO:0003676">
    <property type="term" value="F:nucleic acid binding"/>
    <property type="evidence" value="ECO:0007669"/>
    <property type="project" value="InterPro"/>
</dbReference>
<dbReference type="PANTHER" id="PTHR47331">
    <property type="entry name" value="PHD-TYPE DOMAIN-CONTAINING PROTEIN"/>
    <property type="match status" value="1"/>
</dbReference>
<dbReference type="InterPro" id="IPR036397">
    <property type="entry name" value="RNaseH_sf"/>
</dbReference>
<name>A0A8X6Y6E6_9ARAC</name>
<sequence length="379" mass="43517">MGIASGNYGHLLIPIMLKQLPHDLVVEFHRQKDSKNIGDVRESMKFIKFEIESRELANIALGHSQGIPENSRYPPRNLSYQRQQFKFKHNFPSSSALTTVVKNVCIFYNSDTHTSIGCQIFSNEEKRNKLKKEGRCYRCMTYKNIEYFTMKVKKHAAAVYSIFCTGIGNDLRGKDASLLGDEASVKTGVSLRDFGKEIKKEKGCGNGAVAIKEERNVEAGENEILVLKARQTIWSRQKRCITSRRLNSNPGNQVIYPLPDVRVTESPPFAVVGIDFTESFFFKDSDAEQYILLITCTVTRSVRLELVGIMTTDIFLLALRRFIARRGLCFNVILNNARMFKRSELVLQQMWKCYTMQIKTNYYIIKRPVQLLHNLEIQD</sequence>
<dbReference type="OrthoDB" id="6505652at2759"/>
<comment type="caution">
    <text evidence="1">The sequence shown here is derived from an EMBL/GenBank/DDBJ whole genome shotgun (WGS) entry which is preliminary data.</text>
</comment>
<dbReference type="Proteomes" id="UP000886998">
    <property type="component" value="Unassembled WGS sequence"/>
</dbReference>
<evidence type="ECO:0000313" key="2">
    <source>
        <dbReference type="Proteomes" id="UP000886998"/>
    </source>
</evidence>
<accession>A0A8X6Y6E6</accession>
<dbReference type="Gene3D" id="3.30.420.10">
    <property type="entry name" value="Ribonuclease H-like superfamily/Ribonuclease H"/>
    <property type="match status" value="1"/>
</dbReference>
<reference evidence="1" key="1">
    <citation type="submission" date="2020-08" db="EMBL/GenBank/DDBJ databases">
        <title>Multicomponent nature underlies the extraordinary mechanical properties of spider dragline silk.</title>
        <authorList>
            <person name="Kono N."/>
            <person name="Nakamura H."/>
            <person name="Mori M."/>
            <person name="Yoshida Y."/>
            <person name="Ohtoshi R."/>
            <person name="Malay A.D."/>
            <person name="Moran D.A.P."/>
            <person name="Tomita M."/>
            <person name="Numata K."/>
            <person name="Arakawa K."/>
        </authorList>
    </citation>
    <scope>NUCLEOTIDE SEQUENCE</scope>
</reference>
<dbReference type="AlphaFoldDB" id="A0A8X6Y6E6"/>